<sequence length="62" mass="6864">METRQLVLIDSNGSEPDQWRLDDRTRQVGREGIAAARQALRDALAHHDAGHPDNEDTQSTAA</sequence>
<keyword evidence="3" id="KW-1185">Reference proteome</keyword>
<proteinExistence type="predicted"/>
<dbReference type="RefSeq" id="WP_153758884.1">
    <property type="nucleotide sequence ID" value="NZ_CP045851.1"/>
</dbReference>
<gene>
    <name evidence="2" type="ORF">GH723_06440</name>
</gene>
<evidence type="ECO:0000313" key="2">
    <source>
        <dbReference type="EMBL" id="QGG94776.1"/>
    </source>
</evidence>
<organism evidence="2 3">
    <name type="scientific">Actinomarinicola tropica</name>
    <dbReference type="NCBI Taxonomy" id="2789776"/>
    <lineage>
        <taxon>Bacteria</taxon>
        <taxon>Bacillati</taxon>
        <taxon>Actinomycetota</taxon>
        <taxon>Acidimicrobiia</taxon>
        <taxon>Acidimicrobiales</taxon>
        <taxon>Iamiaceae</taxon>
        <taxon>Actinomarinicola</taxon>
    </lineage>
</organism>
<evidence type="ECO:0000256" key="1">
    <source>
        <dbReference type="SAM" id="MobiDB-lite"/>
    </source>
</evidence>
<feature type="region of interest" description="Disordered" evidence="1">
    <location>
        <begin position="43"/>
        <end position="62"/>
    </location>
</feature>
<reference evidence="2 3" key="1">
    <citation type="submission" date="2019-11" db="EMBL/GenBank/DDBJ databases">
        <authorList>
            <person name="He Y."/>
        </authorList>
    </citation>
    <scope>NUCLEOTIDE SEQUENCE [LARGE SCALE GENOMIC DNA]</scope>
    <source>
        <strain evidence="2 3">SCSIO 58843</strain>
    </source>
</reference>
<dbReference type="Proteomes" id="UP000334019">
    <property type="component" value="Chromosome"/>
</dbReference>
<feature type="compositionally biased region" description="Basic and acidic residues" evidence="1">
    <location>
        <begin position="43"/>
        <end position="54"/>
    </location>
</feature>
<dbReference type="AlphaFoldDB" id="A0A5Q2RK55"/>
<name>A0A5Q2RK55_9ACTN</name>
<dbReference type="EMBL" id="CP045851">
    <property type="protein sequence ID" value="QGG94776.1"/>
    <property type="molecule type" value="Genomic_DNA"/>
</dbReference>
<accession>A0A5Q2RK55</accession>
<dbReference type="KEGG" id="atq:GH723_06440"/>
<evidence type="ECO:0000313" key="3">
    <source>
        <dbReference type="Proteomes" id="UP000334019"/>
    </source>
</evidence>
<protein>
    <submittedName>
        <fullName evidence="2">Uncharacterized protein</fullName>
    </submittedName>
</protein>